<name>A0A7W3TI39_9ACTN</name>
<dbReference type="AlphaFoldDB" id="A0A7W3TI39"/>
<comment type="caution">
    <text evidence="1">The sequence shown here is derived from an EMBL/GenBank/DDBJ whole genome shotgun (WGS) entry which is preliminary data.</text>
</comment>
<dbReference type="Proteomes" id="UP000538929">
    <property type="component" value="Unassembled WGS sequence"/>
</dbReference>
<proteinExistence type="predicted"/>
<gene>
    <name evidence="1" type="ORF">FNQ90_25050</name>
</gene>
<dbReference type="RefSeq" id="WP_182608500.1">
    <property type="nucleotide sequence ID" value="NZ_VKHT01001567.1"/>
</dbReference>
<organism evidence="1 2">
    <name type="scientific">Streptomyces alkaliphilus</name>
    <dbReference type="NCBI Taxonomy" id="1472722"/>
    <lineage>
        <taxon>Bacteria</taxon>
        <taxon>Bacillati</taxon>
        <taxon>Actinomycetota</taxon>
        <taxon>Actinomycetes</taxon>
        <taxon>Kitasatosporales</taxon>
        <taxon>Streptomycetaceae</taxon>
        <taxon>Streptomyces</taxon>
    </lineage>
</organism>
<feature type="non-terminal residue" evidence="1">
    <location>
        <position position="223"/>
    </location>
</feature>
<sequence length="223" mass="23946">MHDHENSEHLASFADVLAGELPGTWTRAHHRPEDKDDLAELTDRIWDLDLVAESLAGHPLRQAVVLTRPDGARLAVLDHPGHNGFLVAAVAPDDLPPEAFRGIREPDGIAVGDDPFRSAELVTGDLLPRVETALTRVRHHAAGVRPSRPDRVVLTWQPDGDLAASPATEEAADILAAHGFVREESGIHRLSGDDTAVQARAVRALGTRLEAMGIATALQHPPG</sequence>
<dbReference type="EMBL" id="VKHT01001567">
    <property type="protein sequence ID" value="MBB0247298.1"/>
    <property type="molecule type" value="Genomic_DNA"/>
</dbReference>
<accession>A0A7W3TI39</accession>
<reference evidence="2" key="1">
    <citation type="submission" date="2019-10" db="EMBL/GenBank/DDBJ databases">
        <title>Streptomyces sp. nov., a novel actinobacterium isolated from alkaline environment.</title>
        <authorList>
            <person name="Golinska P."/>
        </authorList>
    </citation>
    <scope>NUCLEOTIDE SEQUENCE [LARGE SCALE GENOMIC DNA]</scope>
    <source>
        <strain evidence="2">DSM 42118</strain>
    </source>
</reference>
<protein>
    <submittedName>
        <fullName evidence="1">Uncharacterized protein</fullName>
    </submittedName>
</protein>
<evidence type="ECO:0000313" key="2">
    <source>
        <dbReference type="Proteomes" id="UP000538929"/>
    </source>
</evidence>
<keyword evidence="2" id="KW-1185">Reference proteome</keyword>
<evidence type="ECO:0000313" key="1">
    <source>
        <dbReference type="EMBL" id="MBB0247298.1"/>
    </source>
</evidence>